<dbReference type="EMBL" id="CAUYUJ010011079">
    <property type="protein sequence ID" value="CAK0830938.1"/>
    <property type="molecule type" value="Genomic_DNA"/>
</dbReference>
<proteinExistence type="predicted"/>
<sequence>MRSTNRYFSEQFILSARWPLRGRDQSRLVAWPLTIRSVAEEYCDRCSALSLKTAPGFAIDANFSEFTYAERSSLRVRLVDGYKSQGRVFAWQWPIAPFGQPVQQSSALQMAL</sequence>
<accession>A0ABN9SFT0</accession>
<organism evidence="1 2">
    <name type="scientific">Prorocentrum cordatum</name>
    <dbReference type="NCBI Taxonomy" id="2364126"/>
    <lineage>
        <taxon>Eukaryota</taxon>
        <taxon>Sar</taxon>
        <taxon>Alveolata</taxon>
        <taxon>Dinophyceae</taxon>
        <taxon>Prorocentrales</taxon>
        <taxon>Prorocentraceae</taxon>
        <taxon>Prorocentrum</taxon>
    </lineage>
</organism>
<reference evidence="1" key="1">
    <citation type="submission" date="2023-10" db="EMBL/GenBank/DDBJ databases">
        <authorList>
            <person name="Chen Y."/>
            <person name="Shah S."/>
            <person name="Dougan E. K."/>
            <person name="Thang M."/>
            <person name="Chan C."/>
        </authorList>
    </citation>
    <scope>NUCLEOTIDE SEQUENCE [LARGE SCALE GENOMIC DNA]</scope>
</reference>
<name>A0ABN9SFT0_9DINO</name>
<evidence type="ECO:0000313" key="2">
    <source>
        <dbReference type="Proteomes" id="UP001189429"/>
    </source>
</evidence>
<keyword evidence="2" id="KW-1185">Reference proteome</keyword>
<gene>
    <name evidence="1" type="ORF">PCOR1329_LOCUS29409</name>
</gene>
<dbReference type="Proteomes" id="UP001189429">
    <property type="component" value="Unassembled WGS sequence"/>
</dbReference>
<protein>
    <submittedName>
        <fullName evidence="1">Uncharacterized protein</fullName>
    </submittedName>
</protein>
<evidence type="ECO:0000313" key="1">
    <source>
        <dbReference type="EMBL" id="CAK0830938.1"/>
    </source>
</evidence>
<comment type="caution">
    <text evidence="1">The sequence shown here is derived from an EMBL/GenBank/DDBJ whole genome shotgun (WGS) entry which is preliminary data.</text>
</comment>